<dbReference type="PROSITE" id="PS51257">
    <property type="entry name" value="PROKAR_LIPOPROTEIN"/>
    <property type="match status" value="1"/>
</dbReference>
<sequence length="273" mass="29133">MGGGRTPRAGLGACVVAGLLSLAGCGVSGKAPSNLRLEADTDSTVRVLWNVPVDATPHKYLVFFQATGETSYRLVAETTANLWVHNPSGATGRYRAEAHYGAESYAASMTPGTVPVWTDTLALDELNASGNSGFGWDPHTGRGRTCSMADIRSAGLADLYITDFKAAQLSQQTYSIASPDMGPSDPANIVPADSWRVSKFTDSQSGEYVLLPSVSPTSYFNYAGILNVPCSIGCYTADGHYALVKVVSVDTENRRVLLETWYQLLPGLRLTTH</sequence>
<dbReference type="EMBL" id="VGIR01000016">
    <property type="protein sequence ID" value="MBM3331014.1"/>
    <property type="molecule type" value="Genomic_DNA"/>
</dbReference>
<protein>
    <recommendedName>
        <fullName evidence="3">Fibronectin type III domain-containing protein</fullName>
    </recommendedName>
</protein>
<gene>
    <name evidence="1" type="ORF">FJY68_04080</name>
</gene>
<name>A0A937XGJ0_UNCW3</name>
<proteinExistence type="predicted"/>
<organism evidence="1 2">
    <name type="scientific">candidate division WOR-3 bacterium</name>
    <dbReference type="NCBI Taxonomy" id="2052148"/>
    <lineage>
        <taxon>Bacteria</taxon>
        <taxon>Bacteria division WOR-3</taxon>
    </lineage>
</organism>
<evidence type="ECO:0000313" key="2">
    <source>
        <dbReference type="Proteomes" id="UP000779900"/>
    </source>
</evidence>
<evidence type="ECO:0008006" key="3">
    <source>
        <dbReference type="Google" id="ProtNLM"/>
    </source>
</evidence>
<comment type="caution">
    <text evidence="1">The sequence shown here is derived from an EMBL/GenBank/DDBJ whole genome shotgun (WGS) entry which is preliminary data.</text>
</comment>
<accession>A0A937XGJ0</accession>
<dbReference type="InterPro" id="IPR036116">
    <property type="entry name" value="FN3_sf"/>
</dbReference>
<evidence type="ECO:0000313" key="1">
    <source>
        <dbReference type="EMBL" id="MBM3331014.1"/>
    </source>
</evidence>
<dbReference type="AlphaFoldDB" id="A0A937XGJ0"/>
<dbReference type="SUPFAM" id="SSF49265">
    <property type="entry name" value="Fibronectin type III"/>
    <property type="match status" value="1"/>
</dbReference>
<dbReference type="InterPro" id="IPR003961">
    <property type="entry name" value="FN3_dom"/>
</dbReference>
<dbReference type="Proteomes" id="UP000779900">
    <property type="component" value="Unassembled WGS sequence"/>
</dbReference>
<reference evidence="1" key="1">
    <citation type="submission" date="2019-03" db="EMBL/GenBank/DDBJ databases">
        <title>Lake Tanganyika Metagenome-Assembled Genomes (MAGs).</title>
        <authorList>
            <person name="Tran P."/>
        </authorList>
    </citation>
    <scope>NUCLEOTIDE SEQUENCE</scope>
    <source>
        <strain evidence="1">K_DeepCast_150m_m2_040</strain>
    </source>
</reference>
<dbReference type="CDD" id="cd00063">
    <property type="entry name" value="FN3"/>
    <property type="match status" value="1"/>
</dbReference>